<evidence type="ECO:0000259" key="6">
    <source>
        <dbReference type="Pfam" id="PF00082"/>
    </source>
</evidence>
<dbReference type="Gene3D" id="3.40.50.200">
    <property type="entry name" value="Peptidase S8/S53 domain"/>
    <property type="match status" value="1"/>
</dbReference>
<gene>
    <name evidence="8" type="ORF">EB796_011428</name>
</gene>
<dbReference type="GO" id="GO:0008240">
    <property type="term" value="F:tripeptidyl-peptidase activity"/>
    <property type="evidence" value="ECO:0007669"/>
    <property type="project" value="TreeGrafter"/>
</dbReference>
<dbReference type="InterPro" id="IPR050131">
    <property type="entry name" value="Peptidase_S8_subtilisin-like"/>
</dbReference>
<evidence type="ECO:0000256" key="3">
    <source>
        <dbReference type="ARBA" id="ARBA00022801"/>
    </source>
</evidence>
<dbReference type="Pfam" id="PF21223">
    <property type="entry name" value="TPPII_Ig-like-1"/>
    <property type="match status" value="1"/>
</dbReference>
<organism evidence="8 9">
    <name type="scientific">Bugula neritina</name>
    <name type="common">Brown bryozoan</name>
    <name type="synonym">Sertularia neritina</name>
    <dbReference type="NCBI Taxonomy" id="10212"/>
    <lineage>
        <taxon>Eukaryota</taxon>
        <taxon>Metazoa</taxon>
        <taxon>Spiralia</taxon>
        <taxon>Lophotrochozoa</taxon>
        <taxon>Bryozoa</taxon>
        <taxon>Gymnolaemata</taxon>
        <taxon>Cheilostomatida</taxon>
        <taxon>Flustrina</taxon>
        <taxon>Buguloidea</taxon>
        <taxon>Bugulidae</taxon>
        <taxon>Bugula</taxon>
    </lineage>
</organism>
<evidence type="ECO:0000313" key="9">
    <source>
        <dbReference type="Proteomes" id="UP000593567"/>
    </source>
</evidence>
<reference evidence="8" key="1">
    <citation type="submission" date="2020-06" db="EMBL/GenBank/DDBJ databases">
        <title>Draft genome of Bugula neritina, a colonial animal packing powerful symbionts and potential medicines.</title>
        <authorList>
            <person name="Rayko M."/>
        </authorList>
    </citation>
    <scope>NUCLEOTIDE SEQUENCE [LARGE SCALE GENOMIC DNA]</scope>
    <source>
        <strain evidence="8">Kwan_BN1</strain>
    </source>
</reference>
<evidence type="ECO:0000256" key="2">
    <source>
        <dbReference type="ARBA" id="ARBA00022670"/>
    </source>
</evidence>
<dbReference type="PROSITE" id="PS51892">
    <property type="entry name" value="SUBTILASE"/>
    <property type="match status" value="1"/>
</dbReference>
<evidence type="ECO:0000256" key="4">
    <source>
        <dbReference type="ARBA" id="ARBA00022825"/>
    </source>
</evidence>
<protein>
    <submittedName>
        <fullName evidence="8">TPP2</fullName>
    </submittedName>
</protein>
<dbReference type="InterPro" id="IPR046940">
    <property type="entry name" value="TPPII_Ig-like_sf"/>
</dbReference>
<dbReference type="Pfam" id="PF00082">
    <property type="entry name" value="Peptidase_S8"/>
    <property type="match status" value="1"/>
</dbReference>
<keyword evidence="3" id="KW-0378">Hydrolase</keyword>
<dbReference type="PANTHER" id="PTHR43806">
    <property type="entry name" value="PEPTIDASE S8"/>
    <property type="match status" value="1"/>
</dbReference>
<dbReference type="OrthoDB" id="10256524at2759"/>
<evidence type="ECO:0000256" key="5">
    <source>
        <dbReference type="PROSITE-ProRule" id="PRU01240"/>
    </source>
</evidence>
<dbReference type="EMBL" id="VXIV02001726">
    <property type="protein sequence ID" value="KAF6030268.1"/>
    <property type="molecule type" value="Genomic_DNA"/>
</dbReference>
<name>A0A7J7JY69_BUGNE</name>
<comment type="caution">
    <text evidence="8">The sequence shown here is derived from an EMBL/GenBank/DDBJ whole genome shotgun (WGS) entry which is preliminary data.</text>
</comment>
<dbReference type="AlphaFoldDB" id="A0A7J7JY69"/>
<keyword evidence="4" id="KW-0720">Serine protease</keyword>
<dbReference type="InterPro" id="IPR023828">
    <property type="entry name" value="Peptidase_S8_Ser-AS"/>
</dbReference>
<dbReference type="Proteomes" id="UP000593567">
    <property type="component" value="Unassembled WGS sequence"/>
</dbReference>
<dbReference type="InterPro" id="IPR036852">
    <property type="entry name" value="Peptidase_S8/S53_dom_sf"/>
</dbReference>
<evidence type="ECO:0000256" key="1">
    <source>
        <dbReference type="ARBA" id="ARBA00011073"/>
    </source>
</evidence>
<dbReference type="InterPro" id="IPR048383">
    <property type="entry name" value="TPPII_Ig-like-1"/>
</dbReference>
<comment type="caution">
    <text evidence="5">Lacks conserved residue(s) required for the propagation of feature annotation.</text>
</comment>
<comment type="similarity">
    <text evidence="1 5">Belongs to the peptidase S8 family.</text>
</comment>
<dbReference type="InterPro" id="IPR000209">
    <property type="entry name" value="Peptidase_S8/S53_dom"/>
</dbReference>
<sequence length="385" mass="42184">MASYHEEHQFTRFSSLDMLNFSVNIYQEGIFWNLHQLCMSLSHLLHMLRVIQCDVVNVSFGETAKWNNDGRVAELVSQAVNNHGILFLSSAGNSGPALTTVGAPGCTISAGIGVGAYVSPDMMVAEYSMREKVPHNTYTWSSRGPANDGALGVTISAPGGAITSVPDWNLCGQEMMNGTSMSSPNATGCMALVLSGLKKRGIPYSTASTKRALINTAKNVESADIFSLGHGLFQVDKMFEHMSEHHSLPEDFVTFNVSVNGGRGIYLREPSDMLVGKLQTYTVVITPTFVTNNLEDAEELKQKKEKIAFQVSLALTCGDTWVSIPTHLEIMNTSRQFSVKLDVESLQPGAHFTEILAYDVSCIEKGPLFRVPITVIRPERHLHHM</sequence>
<evidence type="ECO:0000259" key="7">
    <source>
        <dbReference type="Pfam" id="PF21223"/>
    </source>
</evidence>
<dbReference type="GO" id="GO:0004252">
    <property type="term" value="F:serine-type endopeptidase activity"/>
    <property type="evidence" value="ECO:0007669"/>
    <property type="project" value="InterPro"/>
</dbReference>
<accession>A0A7J7JY69</accession>
<dbReference type="Gene3D" id="2.60.40.3170">
    <property type="match status" value="1"/>
</dbReference>
<dbReference type="PROSITE" id="PS00138">
    <property type="entry name" value="SUBTILASE_SER"/>
    <property type="match status" value="1"/>
</dbReference>
<dbReference type="GO" id="GO:0006508">
    <property type="term" value="P:proteolysis"/>
    <property type="evidence" value="ECO:0007669"/>
    <property type="project" value="UniProtKB-KW"/>
</dbReference>
<feature type="domain" description="Tripeptidyl-peptidase II first Ig-like" evidence="7">
    <location>
        <begin position="253"/>
        <end position="376"/>
    </location>
</feature>
<keyword evidence="2" id="KW-0645">Protease</keyword>
<feature type="domain" description="Peptidase S8/S53" evidence="6">
    <location>
        <begin position="52"/>
        <end position="231"/>
    </location>
</feature>
<proteinExistence type="inferred from homology"/>
<dbReference type="GO" id="GO:0005829">
    <property type="term" value="C:cytosol"/>
    <property type="evidence" value="ECO:0007669"/>
    <property type="project" value="TreeGrafter"/>
</dbReference>
<keyword evidence="9" id="KW-1185">Reference proteome</keyword>
<dbReference type="PANTHER" id="PTHR43806:SF14">
    <property type="entry name" value="TRIPEPTIDYL-PEPTIDASE 2"/>
    <property type="match status" value="1"/>
</dbReference>
<evidence type="ECO:0000313" key="8">
    <source>
        <dbReference type="EMBL" id="KAF6030268.1"/>
    </source>
</evidence>
<dbReference type="SUPFAM" id="SSF52743">
    <property type="entry name" value="Subtilisin-like"/>
    <property type="match status" value="1"/>
</dbReference>